<dbReference type="PANTHER" id="PTHR46910">
    <property type="entry name" value="TRANSCRIPTION FACTOR PDR1"/>
    <property type="match status" value="1"/>
</dbReference>
<dbReference type="Pfam" id="PF04082">
    <property type="entry name" value="Fungal_trans"/>
    <property type="match status" value="1"/>
</dbReference>
<dbReference type="Gene3D" id="4.10.240.10">
    <property type="entry name" value="Zn(2)-C6 fungal-type DNA-binding domain"/>
    <property type="match status" value="1"/>
</dbReference>
<protein>
    <recommendedName>
        <fullName evidence="4">Zn(2)-C6 fungal-type domain-containing protein</fullName>
    </recommendedName>
</protein>
<dbReference type="PANTHER" id="PTHR46910:SF11">
    <property type="entry name" value="ZN(2)-C6 FUNGAL-TYPE DOMAIN-CONTAINING PROTEIN"/>
    <property type="match status" value="1"/>
</dbReference>
<comment type="caution">
    <text evidence="5">The sequence shown here is derived from an EMBL/GenBank/DDBJ whole genome shotgun (WGS) entry which is preliminary data.</text>
</comment>
<dbReference type="InterPro" id="IPR036864">
    <property type="entry name" value="Zn2-C6_fun-type_DNA-bd_sf"/>
</dbReference>
<sequence>MRRLSSSTASSPPASPQQEAPKPRVCLECKRRKRGCDRKFPCGSCVQFGKHCKYRDPGDPTDAGLYEPVFRAKDINSVAIGTLLDIFANRRRVLEAVAEYFAGVHAWFPIVDRSRVEQELEESWGNLPAETSVLVLCMTLIARPPAPQSNKGIHDAVYHTVKGVLSTVQSTVALSIPLLQSELLLALYEFAQNKPLHAYLSVGRCLHMTRVLGWHEQAFWCLGGDIAKAKELKRCSLLWWALVYVDCLLNVGYQDQTLPMHTMGLAIFPAVPLPATFDDYLSRYGVQDPAGAVSFPEASSALSLINALQYLSNPALSGHDPRALSEQILPHAQQPSGGAGAIIALLKLNSADLLGSIHLSSPAWSLDAHHTQAHAAHVIASAIARVHAKASEMIERPEARLLLERGALEPCWGFAMCYASQLLLSHADGALLDPMWLAKVTSMRAALEKVSKRWRIAERYCATVQTALDNKHGEVARPATSSSAAVSPQASLPFDPPVNYPFARRTSA</sequence>
<evidence type="ECO:0000256" key="3">
    <source>
        <dbReference type="SAM" id="MobiDB-lite"/>
    </source>
</evidence>
<dbReference type="GeneID" id="98124850"/>
<keyword evidence="2" id="KW-0539">Nucleus</keyword>
<feature type="region of interest" description="Disordered" evidence="3">
    <location>
        <begin position="473"/>
        <end position="495"/>
    </location>
</feature>
<accession>A0ABR4DKX3</accession>
<evidence type="ECO:0000313" key="6">
    <source>
        <dbReference type="Proteomes" id="UP001600064"/>
    </source>
</evidence>
<dbReference type="PROSITE" id="PS00463">
    <property type="entry name" value="ZN2_CY6_FUNGAL_1"/>
    <property type="match status" value="1"/>
</dbReference>
<keyword evidence="6" id="KW-1185">Reference proteome</keyword>
<feature type="compositionally biased region" description="Low complexity" evidence="3">
    <location>
        <begin position="1"/>
        <end position="20"/>
    </location>
</feature>
<keyword evidence="1" id="KW-0479">Metal-binding</keyword>
<dbReference type="PROSITE" id="PS50048">
    <property type="entry name" value="ZN2_CY6_FUNGAL_2"/>
    <property type="match status" value="1"/>
</dbReference>
<feature type="domain" description="Zn(2)-C6 fungal-type" evidence="4">
    <location>
        <begin position="25"/>
        <end position="54"/>
    </location>
</feature>
<feature type="region of interest" description="Disordered" evidence="3">
    <location>
        <begin position="1"/>
        <end position="22"/>
    </location>
</feature>
<dbReference type="CDD" id="cd00067">
    <property type="entry name" value="GAL4"/>
    <property type="match status" value="1"/>
</dbReference>
<reference evidence="5 6" key="1">
    <citation type="journal article" date="2024" name="Commun. Biol.">
        <title>Comparative genomic analysis of thermophilic fungi reveals convergent evolutionary adaptations and gene losses.</title>
        <authorList>
            <person name="Steindorff A.S."/>
            <person name="Aguilar-Pontes M.V."/>
            <person name="Robinson A.J."/>
            <person name="Andreopoulos B."/>
            <person name="LaButti K."/>
            <person name="Kuo A."/>
            <person name="Mondo S."/>
            <person name="Riley R."/>
            <person name="Otillar R."/>
            <person name="Haridas S."/>
            <person name="Lipzen A."/>
            <person name="Grimwood J."/>
            <person name="Schmutz J."/>
            <person name="Clum A."/>
            <person name="Reid I.D."/>
            <person name="Moisan M.C."/>
            <person name="Butler G."/>
            <person name="Nguyen T.T.M."/>
            <person name="Dewar K."/>
            <person name="Conant G."/>
            <person name="Drula E."/>
            <person name="Henrissat B."/>
            <person name="Hansel C."/>
            <person name="Singer S."/>
            <person name="Hutchinson M.I."/>
            <person name="de Vries R.P."/>
            <person name="Natvig D.O."/>
            <person name="Powell A.J."/>
            <person name="Tsang A."/>
            <person name="Grigoriev I.V."/>
        </authorList>
    </citation>
    <scope>NUCLEOTIDE SEQUENCE [LARGE SCALE GENOMIC DNA]</scope>
    <source>
        <strain evidence="5 6">ATCC 22073</strain>
    </source>
</reference>
<evidence type="ECO:0000256" key="2">
    <source>
        <dbReference type="ARBA" id="ARBA00023242"/>
    </source>
</evidence>
<dbReference type="InterPro" id="IPR007219">
    <property type="entry name" value="XnlR_reg_dom"/>
</dbReference>
<evidence type="ECO:0000313" key="5">
    <source>
        <dbReference type="EMBL" id="KAL2271008.1"/>
    </source>
</evidence>
<dbReference type="SUPFAM" id="SSF57701">
    <property type="entry name" value="Zn2/Cys6 DNA-binding domain"/>
    <property type="match status" value="1"/>
</dbReference>
<dbReference type="Proteomes" id="UP001600064">
    <property type="component" value="Unassembled WGS sequence"/>
</dbReference>
<evidence type="ECO:0000259" key="4">
    <source>
        <dbReference type="PROSITE" id="PS50048"/>
    </source>
</evidence>
<dbReference type="EMBL" id="JAZGUE010000001">
    <property type="protein sequence ID" value="KAL2271008.1"/>
    <property type="molecule type" value="Genomic_DNA"/>
</dbReference>
<organism evidence="5 6">
    <name type="scientific">Remersonia thermophila</name>
    <dbReference type="NCBI Taxonomy" id="72144"/>
    <lineage>
        <taxon>Eukaryota</taxon>
        <taxon>Fungi</taxon>
        <taxon>Dikarya</taxon>
        <taxon>Ascomycota</taxon>
        <taxon>Pezizomycotina</taxon>
        <taxon>Sordariomycetes</taxon>
        <taxon>Sordariomycetidae</taxon>
        <taxon>Sordariales</taxon>
        <taxon>Sordariales incertae sedis</taxon>
        <taxon>Remersonia</taxon>
    </lineage>
</organism>
<dbReference type="InterPro" id="IPR050987">
    <property type="entry name" value="AtrR-like"/>
</dbReference>
<proteinExistence type="predicted"/>
<name>A0ABR4DKX3_9PEZI</name>
<feature type="compositionally biased region" description="Polar residues" evidence="3">
    <location>
        <begin position="479"/>
        <end position="490"/>
    </location>
</feature>
<dbReference type="CDD" id="cd12148">
    <property type="entry name" value="fungal_TF_MHR"/>
    <property type="match status" value="1"/>
</dbReference>
<dbReference type="InterPro" id="IPR001138">
    <property type="entry name" value="Zn2Cys6_DnaBD"/>
</dbReference>
<gene>
    <name evidence="5" type="ORF">VTJ83DRAFT_379</name>
</gene>
<evidence type="ECO:0000256" key="1">
    <source>
        <dbReference type="ARBA" id="ARBA00022723"/>
    </source>
</evidence>
<dbReference type="Pfam" id="PF00172">
    <property type="entry name" value="Zn_clus"/>
    <property type="match status" value="1"/>
</dbReference>
<dbReference type="SMART" id="SM00066">
    <property type="entry name" value="GAL4"/>
    <property type="match status" value="1"/>
</dbReference>
<dbReference type="RefSeq" id="XP_070869732.1">
    <property type="nucleotide sequence ID" value="XM_071010206.1"/>
</dbReference>